<comment type="caution">
    <text evidence="1">The sequence shown here is derived from an EMBL/GenBank/DDBJ whole genome shotgun (WGS) entry which is preliminary data.</text>
</comment>
<dbReference type="AlphaFoldDB" id="A0A2I2GAV2"/>
<evidence type="ECO:0000313" key="2">
    <source>
        <dbReference type="Proteomes" id="UP000234275"/>
    </source>
</evidence>
<organism evidence="1 2">
    <name type="scientific">Aspergillus steynii IBT 23096</name>
    <dbReference type="NCBI Taxonomy" id="1392250"/>
    <lineage>
        <taxon>Eukaryota</taxon>
        <taxon>Fungi</taxon>
        <taxon>Dikarya</taxon>
        <taxon>Ascomycota</taxon>
        <taxon>Pezizomycotina</taxon>
        <taxon>Eurotiomycetes</taxon>
        <taxon>Eurotiomycetidae</taxon>
        <taxon>Eurotiales</taxon>
        <taxon>Aspergillaceae</taxon>
        <taxon>Aspergillus</taxon>
        <taxon>Aspergillus subgen. Circumdati</taxon>
    </lineage>
</organism>
<dbReference type="Gene3D" id="3.30.420.40">
    <property type="match status" value="2"/>
</dbReference>
<dbReference type="VEuPathDB" id="FungiDB:P170DRAFT_473582"/>
<accession>A0A2I2GAV2</accession>
<dbReference type="PANTHER" id="PTHR14187">
    <property type="entry name" value="ALPHA KINASE/ELONGATION FACTOR 2 KINASE"/>
    <property type="match status" value="1"/>
</dbReference>
<dbReference type="PANTHER" id="PTHR14187:SF81">
    <property type="entry name" value="HSP70 FAMILY PROTEIN (AFU_ORTHOLOGUE AFUA_4G14040)"/>
    <property type="match status" value="1"/>
</dbReference>
<dbReference type="Gene3D" id="3.90.640.10">
    <property type="entry name" value="Actin, Chain A, domain 4"/>
    <property type="match status" value="1"/>
</dbReference>
<proteinExistence type="predicted"/>
<evidence type="ECO:0008006" key="3">
    <source>
        <dbReference type="Google" id="ProtNLM"/>
    </source>
</evidence>
<dbReference type="SUPFAM" id="SSF53067">
    <property type="entry name" value="Actin-like ATPase domain"/>
    <property type="match status" value="1"/>
</dbReference>
<sequence>MPGAGSQIDWIQPSDNMQGLGCTNAGLAILLAFAIRRRLSEWSMRVQFPRAARVRTTVKRSFLARAGSSPSSTKHFFIAHFALQSTPGASAKQFSELCFIDKAFHKASQIHHGFAFGIGYAIVHGDIDPNEIRIIEHWPVGQNLNAIHGRVPTRIAYAQQNRPLRKNRWGYQVGPEMVSCSWTKLYFAPNSALLVDEALNTTASLGILQHPEDTSPRDVLKHFLGEVLEYAIPLIKRQIGHNFPTMRKKLICTVPAAWSVESRSATKQIVEEICLGPNQEENDLLDISVENEPEAAMAWSAISNSFIQDGSRHQAGVCILVVDCGGGTVDLASYMITGEGSFVYEELTSAIGGLCGSTAVDRNFYGWMKKEFGRAFDDIPLNFKGPGTRAHRLSSRYDEHFSVVKLTSQDMLAFMQPVVQHIFELIDQQIQATMQITRGKAVNKVLLIGGFARSPYLRETLTNHLKECGLAQLHCPQNPHLAVVKGAVLRGSNLYGPVRRIARFAIGVQNLTETSTIDGSPAHRKQIIWLLKKGDKYSGVETVRRTCHYFHKEHDILTATVGIYITEQDSLPTWFDDSGVKSAGCLRVDLSAINMASLYRTHLNAITTYHVPFDVVTTLRAPDVSMEFQAITAQGEILGIKRLRLTEFW</sequence>
<evidence type="ECO:0000313" key="1">
    <source>
        <dbReference type="EMBL" id="PLB50009.1"/>
    </source>
</evidence>
<dbReference type="EMBL" id="MSFO01000003">
    <property type="protein sequence ID" value="PLB50009.1"/>
    <property type="molecule type" value="Genomic_DNA"/>
</dbReference>
<keyword evidence="2" id="KW-1185">Reference proteome</keyword>
<name>A0A2I2GAV2_9EURO</name>
<dbReference type="CDD" id="cd10170">
    <property type="entry name" value="ASKHA_NBD_HSP70"/>
    <property type="match status" value="1"/>
</dbReference>
<protein>
    <recommendedName>
        <fullName evidence="3">Actin-like ATPase domain-containing protein</fullName>
    </recommendedName>
</protein>
<gene>
    <name evidence="1" type="ORF">P170DRAFT_473582</name>
</gene>
<dbReference type="Proteomes" id="UP000234275">
    <property type="component" value="Unassembled WGS sequence"/>
</dbReference>
<dbReference type="OrthoDB" id="2963168at2759"/>
<dbReference type="GeneID" id="36560758"/>
<reference evidence="1 2" key="1">
    <citation type="submission" date="2016-12" db="EMBL/GenBank/DDBJ databases">
        <title>The genomes of Aspergillus section Nigri reveals drivers in fungal speciation.</title>
        <authorList>
            <consortium name="DOE Joint Genome Institute"/>
            <person name="Vesth T.C."/>
            <person name="Nybo J."/>
            <person name="Theobald S."/>
            <person name="Brandl J."/>
            <person name="Frisvad J.C."/>
            <person name="Nielsen K.F."/>
            <person name="Lyhne E.K."/>
            <person name="Kogle M.E."/>
            <person name="Kuo A."/>
            <person name="Riley R."/>
            <person name="Clum A."/>
            <person name="Nolan M."/>
            <person name="Lipzen A."/>
            <person name="Salamov A."/>
            <person name="Henrissat B."/>
            <person name="Wiebenga A."/>
            <person name="De Vries R.P."/>
            <person name="Grigoriev I.V."/>
            <person name="Mortensen U.H."/>
            <person name="Andersen M.R."/>
            <person name="Baker S.E."/>
        </authorList>
    </citation>
    <scope>NUCLEOTIDE SEQUENCE [LARGE SCALE GENOMIC DNA]</scope>
    <source>
        <strain evidence="1 2">IBT 23096</strain>
    </source>
</reference>
<dbReference type="RefSeq" id="XP_024705311.1">
    <property type="nucleotide sequence ID" value="XM_024853060.1"/>
</dbReference>
<dbReference type="STRING" id="1392250.A0A2I2GAV2"/>
<dbReference type="InterPro" id="IPR043129">
    <property type="entry name" value="ATPase_NBD"/>
</dbReference>